<evidence type="ECO:0000313" key="4">
    <source>
        <dbReference type="Proteomes" id="UP000355283"/>
    </source>
</evidence>
<evidence type="ECO:0000256" key="1">
    <source>
        <dbReference type="SAM" id="MobiDB-lite"/>
    </source>
</evidence>
<feature type="signal peptide" evidence="2">
    <location>
        <begin position="1"/>
        <end position="31"/>
    </location>
</feature>
<dbReference type="PROSITE" id="PS51257">
    <property type="entry name" value="PROKAR_LIPOPROTEIN"/>
    <property type="match status" value="1"/>
</dbReference>
<reference evidence="3 4" key="1">
    <citation type="submission" date="2019-01" db="EMBL/GenBank/DDBJ databases">
        <title>Nuclear Genome Assembly of the Microalgal Biofuel strain Nannochloropsis salina CCMP1776.</title>
        <authorList>
            <person name="Hovde B."/>
        </authorList>
    </citation>
    <scope>NUCLEOTIDE SEQUENCE [LARGE SCALE GENOMIC DNA]</scope>
    <source>
        <strain evidence="3 4">CCMP1776</strain>
    </source>
</reference>
<keyword evidence="4" id="KW-1185">Reference proteome</keyword>
<comment type="caution">
    <text evidence="3">The sequence shown here is derived from an EMBL/GenBank/DDBJ whole genome shotgun (WGS) entry which is preliminary data.</text>
</comment>
<dbReference type="OrthoDB" id="10420545at2759"/>
<organism evidence="3 4">
    <name type="scientific">Nannochloropsis salina CCMP1776</name>
    <dbReference type="NCBI Taxonomy" id="1027361"/>
    <lineage>
        <taxon>Eukaryota</taxon>
        <taxon>Sar</taxon>
        <taxon>Stramenopiles</taxon>
        <taxon>Ochrophyta</taxon>
        <taxon>Eustigmatophyceae</taxon>
        <taxon>Eustigmatales</taxon>
        <taxon>Monodopsidaceae</taxon>
        <taxon>Microchloropsis</taxon>
        <taxon>Microchloropsis salina</taxon>
    </lineage>
</organism>
<sequence length="420" mass="46458">MKRQSRSPLSERCCLLLPSLWLLLIIHPPTGQGCPASILKTVDRRPLLSSRPSPSPDDKGGPSPTRSALQRVRVRHSRFLLPPLFPPPSVFAGHLRQLWRRFTHIFHKEIEALTEADPREENILELIRTLPEAVSEGHHETVHSLKRGWAALQHKALEGLLVVGWGGGEEGAEGGGEGRGLSQAVWRSRVAEVEQHATLWVTKKSREHLEQALHCLSLLTEHASSRLDPASQLDVIERLLITLRSATDGGLMPGADGRKFPYLLTSCPSSLPPSLPPSSLDSGLPYVIKGMFHLNCPPPLKSISKAKGCFLQALEVNPRSGRNLYFCGLAAFLEGEHAKAQAYYTAAQLLLPAEIKRDAQYAFLDVECRRGMSLVREKLRGKGGREGGGEDVLVEGEGEGEEEVVKSLWWKRTGWRGRFL</sequence>
<evidence type="ECO:0000256" key="2">
    <source>
        <dbReference type="SAM" id="SignalP"/>
    </source>
</evidence>
<dbReference type="AlphaFoldDB" id="A0A4D9CW18"/>
<proteinExistence type="predicted"/>
<keyword evidence="2" id="KW-0732">Signal</keyword>
<accession>A0A4D9CW18</accession>
<dbReference type="EMBL" id="SDOX01000158">
    <property type="protein sequence ID" value="TFJ80808.1"/>
    <property type="molecule type" value="Genomic_DNA"/>
</dbReference>
<protein>
    <submittedName>
        <fullName evidence="3">Uncharacterized protein</fullName>
    </submittedName>
</protein>
<gene>
    <name evidence="3" type="ORF">NSK_007985</name>
</gene>
<dbReference type="SUPFAM" id="SSF48452">
    <property type="entry name" value="TPR-like"/>
    <property type="match status" value="1"/>
</dbReference>
<dbReference type="InterPro" id="IPR011990">
    <property type="entry name" value="TPR-like_helical_dom_sf"/>
</dbReference>
<feature type="region of interest" description="Disordered" evidence="1">
    <location>
        <begin position="45"/>
        <end position="68"/>
    </location>
</feature>
<feature type="chain" id="PRO_5020025993" evidence="2">
    <location>
        <begin position="32"/>
        <end position="420"/>
    </location>
</feature>
<evidence type="ECO:0000313" key="3">
    <source>
        <dbReference type="EMBL" id="TFJ80808.1"/>
    </source>
</evidence>
<name>A0A4D9CW18_9STRA</name>
<dbReference type="Proteomes" id="UP000355283">
    <property type="component" value="Unassembled WGS sequence"/>
</dbReference>